<dbReference type="Proteomes" id="UP000293142">
    <property type="component" value="Unassembled WGS sequence"/>
</dbReference>
<evidence type="ECO:0000313" key="1">
    <source>
        <dbReference type="EMBL" id="TBL79884.1"/>
    </source>
</evidence>
<protein>
    <submittedName>
        <fullName evidence="1">Stage III sporulation protein AB</fullName>
    </submittedName>
</protein>
<dbReference type="RefSeq" id="WP_131013130.1">
    <property type="nucleotide sequence ID" value="NZ_SIRE01000006.1"/>
</dbReference>
<dbReference type="PIRSF" id="PIRSF021435">
    <property type="entry name" value="SpoIIIAB"/>
    <property type="match status" value="1"/>
</dbReference>
<dbReference type="AlphaFoldDB" id="A0A4Q9DSM2"/>
<gene>
    <name evidence="1" type="primary">spoIIIAB</name>
    <name evidence="1" type="ORF">EYB31_09820</name>
</gene>
<dbReference type="NCBIfam" id="TIGR02833">
    <property type="entry name" value="spore_III_AB"/>
    <property type="match status" value="1"/>
</dbReference>
<dbReference type="InterPro" id="IPR014198">
    <property type="entry name" value="Spore_III_AB"/>
</dbReference>
<dbReference type="OrthoDB" id="1957909at2"/>
<accession>A0A4Q9DSM2</accession>
<keyword evidence="2" id="KW-1185">Reference proteome</keyword>
<name>A0A4Q9DSM2_9BACL</name>
<comment type="caution">
    <text evidence="1">The sequence shown here is derived from an EMBL/GenBank/DDBJ whole genome shotgun (WGS) entry which is preliminary data.</text>
</comment>
<sequence>MLKLIGAVLILFAGAMFGFYQASQLSRRPKQIRHIIQALGRLETEIVYGLTPLASAFSKMAAQLPEPAAGLFRRAGEGLAASTDRSAAEIWQEAAEEQWKYTAMKSGEKQIVLQLGNSLGRSDREDQIKHLRLAASQLQAEETHALEEQKRYESMWKSLGVLMGALVVILMY</sequence>
<evidence type="ECO:0000313" key="2">
    <source>
        <dbReference type="Proteomes" id="UP000293142"/>
    </source>
</evidence>
<dbReference type="EMBL" id="SIRE01000006">
    <property type="protein sequence ID" value="TBL79884.1"/>
    <property type="molecule type" value="Genomic_DNA"/>
</dbReference>
<reference evidence="1 2" key="1">
    <citation type="submission" date="2019-02" db="EMBL/GenBank/DDBJ databases">
        <title>Paenibacillus sp. nov., isolated from surface-sterilized tissue of Thalictrum simplex L.</title>
        <authorList>
            <person name="Tuo L."/>
        </authorList>
    </citation>
    <scope>NUCLEOTIDE SEQUENCE [LARGE SCALE GENOMIC DNA]</scope>
    <source>
        <strain evidence="1 2">N2SHLJ1</strain>
    </source>
</reference>
<organism evidence="1 2">
    <name type="scientific">Paenibacillus thalictri</name>
    <dbReference type="NCBI Taxonomy" id="2527873"/>
    <lineage>
        <taxon>Bacteria</taxon>
        <taxon>Bacillati</taxon>
        <taxon>Bacillota</taxon>
        <taxon>Bacilli</taxon>
        <taxon>Bacillales</taxon>
        <taxon>Paenibacillaceae</taxon>
        <taxon>Paenibacillus</taxon>
    </lineage>
</organism>
<dbReference type="Pfam" id="PF09548">
    <property type="entry name" value="Spore_III_AB"/>
    <property type="match status" value="1"/>
</dbReference>
<proteinExistence type="predicted"/>